<dbReference type="EMBL" id="CP114014">
    <property type="protein sequence ID" value="XAY08503.1"/>
    <property type="molecule type" value="Genomic_DNA"/>
</dbReference>
<evidence type="ECO:0000313" key="1">
    <source>
        <dbReference type="EMBL" id="XAY08503.1"/>
    </source>
</evidence>
<sequence>MIVRLDVAAGLPAVTSLVAATDFGAFHVEVRHAPASTPTGPEIDAALRAARAGALGPDQQHVLVDVAALRRLAVEAGASSPQWNAGLDAMLSYAAGRGWLSADGAAIQAHVEFATG</sequence>
<organism evidence="1">
    <name type="scientific">Paraconexibacter sp. AEG42_29</name>
    <dbReference type="NCBI Taxonomy" id="2997339"/>
    <lineage>
        <taxon>Bacteria</taxon>
        <taxon>Bacillati</taxon>
        <taxon>Actinomycetota</taxon>
        <taxon>Thermoleophilia</taxon>
        <taxon>Solirubrobacterales</taxon>
        <taxon>Paraconexibacteraceae</taxon>
        <taxon>Paraconexibacter</taxon>
    </lineage>
</organism>
<dbReference type="RefSeq" id="WP_354699683.1">
    <property type="nucleotide sequence ID" value="NZ_CP114014.1"/>
</dbReference>
<accession>A0AAU7B3B5</accession>
<gene>
    <name evidence="1" type="ORF">DSM112329_05404</name>
</gene>
<protein>
    <submittedName>
        <fullName evidence="1">Uncharacterized protein</fullName>
    </submittedName>
</protein>
<dbReference type="AlphaFoldDB" id="A0AAU7B3B5"/>
<proteinExistence type="predicted"/>
<name>A0AAU7B3B5_9ACTN</name>
<reference evidence="1" key="1">
    <citation type="submission" date="2022-12" db="EMBL/GenBank/DDBJ databases">
        <title>Paraconexibacter alkalitolerans sp. nov. and Baekduia alba sp. nov., isolated from soil and emended description of the genera Paraconexibacter (Chun et al., 2020) and Baekduia (An et al., 2020).</title>
        <authorList>
            <person name="Vieira S."/>
            <person name="Huber K.J."/>
            <person name="Geppert A."/>
            <person name="Wolf J."/>
            <person name="Neumann-Schaal M."/>
            <person name="Muesken M."/>
            <person name="Overmann J."/>
        </authorList>
    </citation>
    <scope>NUCLEOTIDE SEQUENCE</scope>
    <source>
        <strain evidence="1">AEG42_29</strain>
    </source>
</reference>
<dbReference type="KEGG" id="parq:DSM112329_05404"/>